<feature type="region of interest" description="Disordered" evidence="1">
    <location>
        <begin position="2010"/>
        <end position="2059"/>
    </location>
</feature>
<accession>A0A9P1BU56</accession>
<dbReference type="EMBL" id="CAMXCT020000492">
    <property type="protein sequence ID" value="CAL1132899.1"/>
    <property type="molecule type" value="Genomic_DNA"/>
</dbReference>
<dbReference type="InterPro" id="IPR005135">
    <property type="entry name" value="Endo/exonuclease/phosphatase"/>
</dbReference>
<feature type="region of interest" description="Disordered" evidence="1">
    <location>
        <begin position="719"/>
        <end position="742"/>
    </location>
</feature>
<feature type="compositionally biased region" description="Basic and acidic residues" evidence="1">
    <location>
        <begin position="1929"/>
        <end position="1938"/>
    </location>
</feature>
<organism evidence="3">
    <name type="scientific">Cladocopium goreaui</name>
    <dbReference type="NCBI Taxonomy" id="2562237"/>
    <lineage>
        <taxon>Eukaryota</taxon>
        <taxon>Sar</taxon>
        <taxon>Alveolata</taxon>
        <taxon>Dinophyceae</taxon>
        <taxon>Suessiales</taxon>
        <taxon>Symbiodiniaceae</taxon>
        <taxon>Cladocopium</taxon>
    </lineage>
</organism>
<dbReference type="CDD" id="cd22744">
    <property type="entry name" value="OTU"/>
    <property type="match status" value="2"/>
</dbReference>
<name>A0A9P1BU56_9DINO</name>
<feature type="region of interest" description="Disordered" evidence="1">
    <location>
        <begin position="271"/>
        <end position="365"/>
    </location>
</feature>
<feature type="region of interest" description="Disordered" evidence="1">
    <location>
        <begin position="516"/>
        <end position="581"/>
    </location>
</feature>
<protein>
    <recommendedName>
        <fullName evidence="2">Endonuclease/exonuclease/phosphatase domain-containing protein</fullName>
    </recommendedName>
</protein>
<reference evidence="4" key="2">
    <citation type="submission" date="2024-04" db="EMBL/GenBank/DDBJ databases">
        <authorList>
            <person name="Chen Y."/>
            <person name="Shah S."/>
            <person name="Dougan E. K."/>
            <person name="Thang M."/>
            <person name="Chan C."/>
        </authorList>
    </citation>
    <scope>NUCLEOTIDE SEQUENCE [LARGE SCALE GENOMIC DNA]</scope>
</reference>
<dbReference type="SUPFAM" id="SSF56219">
    <property type="entry name" value="DNase I-like"/>
    <property type="match status" value="1"/>
</dbReference>
<feature type="compositionally biased region" description="Basic and acidic residues" evidence="1">
    <location>
        <begin position="534"/>
        <end position="543"/>
    </location>
</feature>
<feature type="compositionally biased region" description="Basic and acidic residues" evidence="1">
    <location>
        <begin position="2114"/>
        <end position="2135"/>
    </location>
</feature>
<evidence type="ECO:0000256" key="1">
    <source>
        <dbReference type="SAM" id="MobiDB-lite"/>
    </source>
</evidence>
<dbReference type="Gene3D" id="3.60.10.10">
    <property type="entry name" value="Endonuclease/exonuclease/phosphatase"/>
    <property type="match status" value="1"/>
</dbReference>
<gene>
    <name evidence="3" type="ORF">C1SCF055_LOCUS7466</name>
</gene>
<dbReference type="Gene3D" id="3.90.70.80">
    <property type="match status" value="2"/>
</dbReference>
<feature type="non-terminal residue" evidence="3">
    <location>
        <position position="1"/>
    </location>
</feature>
<evidence type="ECO:0000313" key="4">
    <source>
        <dbReference type="EMBL" id="CAL1132899.1"/>
    </source>
</evidence>
<evidence type="ECO:0000313" key="3">
    <source>
        <dbReference type="EMBL" id="CAI3979524.1"/>
    </source>
</evidence>
<evidence type="ECO:0000259" key="2">
    <source>
        <dbReference type="Pfam" id="PF03372"/>
    </source>
</evidence>
<feature type="domain" description="Endonuclease/exonuclease/phosphatase" evidence="2">
    <location>
        <begin position="1112"/>
        <end position="1272"/>
    </location>
</feature>
<feature type="compositionally biased region" description="Basic and acidic residues" evidence="1">
    <location>
        <begin position="1704"/>
        <end position="1737"/>
    </location>
</feature>
<feature type="region of interest" description="Disordered" evidence="1">
    <location>
        <begin position="1679"/>
        <end position="1760"/>
    </location>
</feature>
<dbReference type="EMBL" id="CAMXCT010000492">
    <property type="protein sequence ID" value="CAI3979524.1"/>
    <property type="molecule type" value="Genomic_DNA"/>
</dbReference>
<feature type="compositionally biased region" description="Basic and acidic residues" evidence="1">
    <location>
        <begin position="309"/>
        <end position="342"/>
    </location>
</feature>
<dbReference type="SUPFAM" id="SSF54001">
    <property type="entry name" value="Cysteine proteinases"/>
    <property type="match status" value="2"/>
</dbReference>
<feature type="non-terminal residue" evidence="3">
    <location>
        <position position="2369"/>
    </location>
</feature>
<feature type="compositionally biased region" description="Basic and acidic residues" evidence="1">
    <location>
        <begin position="719"/>
        <end position="740"/>
    </location>
</feature>
<dbReference type="Pfam" id="PF03372">
    <property type="entry name" value="Exo_endo_phos"/>
    <property type="match status" value="1"/>
</dbReference>
<dbReference type="GO" id="GO:0003824">
    <property type="term" value="F:catalytic activity"/>
    <property type="evidence" value="ECO:0007669"/>
    <property type="project" value="InterPro"/>
</dbReference>
<sequence length="2369" mass="264543">RTRLQRTNQHAKVEDIALLGLGSDYPWRTHPVKVDPNNVTTVERELVRIVVPSHYRELFVSEPQKERVVDVISDLATFGCRAHVLTGGRWERQEWQKQSSSLVGWLKLTKKDAETLLEKSGKKGIFINKNIDTSKERPHFVWTKHEKDETDEAYYQRCLRLSGERGQPMCLRKGLGNDIGFTKKSDEDIEKKPKRIQISGVPRDWMAEELVDFLKQQGWTQMTIHNRRRVNKKIFWNACGMPPVAYPYDQGLWVYEGATVFTIIVNDSVHKPAAPNSTTAVRGPRKTWDEIKDQPPQTANTRGRPAKRQAKEPDERHRSRSAAEKPEKGDENKDPMEVEKTQLDSQTQPEAIDKQSSKPTSQSLGNLTDALTQNWTLADQGGCGDCGYRALIDNFHYQTTGETLSKEECIKNANLFRTEVVRHVRKHQDRYENHVRGGKEAFPAFCDNALKQTHWICGLLLQAAAEVKSCCIVVWNQKDEVLERFTFAPEWSPQGMPRMKKEAPILVVYRNDKHYQSVRPPQDQDGMTKVPKHWARETAKPEAEALGGAGPSVGESPKTLHTLSPGSSHAPSLHTLPASSFRGSSGGGVMITRAPSLHSLVPSASSPPRLRAVVHGHAAGGGSSGALARPHPPRSPSLLTLAASPHSCEPPRAAIKSQQLQHPSETVARPFKRCRFKQSSCDSRIEDMKFLAPSENDKASVLSLTSETHLNLTDNLTKDRSGTKDKGAVKNDNTECDFRPDTAPYPRHLKRLDAKTLAKPQGPQVWVCPLPDCRHEIRIPAGLQARAKLQAAKSSHLKNRHTDSERAECPRLGAQTQITVPTSELPESGRAWSCPECGKGLPLLPKVWHEASVRKHFAEAHPDTNPTQAYRKKQRTDKGLRARMKLRGRHIGQLKQQKVADNLKVWAPQTGHDVRQILLKHNPKEERRKLDLTSVLVCAKCGRKGTPCRFKTTACTDETQPIPTQLLGWIRNMALRHPANQGAIRNGLGMTEAEVANANFQTKKRVNGKGPAKWLSGPFATTFQAAQAAGHLVTEVLPPDAMRHPDSTAKNMGKTLQQGEELFASQSSNKRSRRAKEHDHNDKVAVRIGEASHPGPRSRKLRNLDQHVSVWTCNTQGPKQSWTLQQLLQTQEQAPQIVLLQECSFSQAEWTTFQKTCWSVGYRSFFSGAQSTVNRHYGGAAVLVKSSLPCRPAWSHTHKGGSAQAVWVGSTLVISTYMAPNSDAETVSAAVAQTVHSLAPRHRFILGGDYNATPEENPFLHFLIPREFRIHATQTPTRWQGNRDIDYYISNLEPTEVETLPDVVADHKIVKTFFDLSTEPVLGFQQANIPRILPKDPEVAERIQIKLAQLWPQFSTQLPERWSVNRVSPALLRKGKATEVSLKQKEHMKRHPAGAMATHRQRVLRRLIGSWPSLTPEQLRSATKCSRGSAPGLDGWRAEELSLFSDEMWQVMSGFYDHCEELGNIPTIWRCVRQVHIPKGKPPEADGSMLADNMRPIADAGCPPETVSTSITLLGFQFMGVTQRKAKDRELTRLTEAKEVLRKCRLLLETYLGTRLIFLGWCRSALALPPCAVLALLPARSSTSTGKTFLSGFVWLGITLSRTRLQRTNQHAKVEDIALLGLGERGQPMCLRKGLGNDIGFTKKSDEDIEKKPKRIQISGVPRDWMAEELVDFLKQQGPRKTWDEIKDQPPQTANTRGRPAKRQAKEPDERHRSRSAAEKPEKGDENKDPMEVEKTQLDSQTQPEAIDKQSSKPTSQSLGNLTDALTQNWTLADQGGCGDCGYRALIDNFHYQTTGETLSKEECIKNANLFRTEVVRHVRKHQDRYENHVRGGKEAFPAFCDNALKQTHWICGLLLQAAAEVKSCCIVVWNQKDEVLERFTFAPEWSPQGMPRMKKEAPILVVYRNDKHYQSVRPPQDQDGMTKVPKHWARETAKPEAEALGGAGPSVGESPKTLHTLSPGSSHAPSLHTLPASSFRGSSGGGVMITRAPSLHSLVPSASSPPRLRAVVHGHAAGGGSSGALARPHPPRSPSLLTLAASPHSCEPPRAAIKSQQLQHPSETVARPFKRCRFKQSSCDSRIEDMKFLAPSENDKASVLSLTSETHLNLTDNLTKDRSGTKDKGAVKNDNTECDFRPDTAPYPRHLKRLDAKSQSRPRNFLKVAEPGVAQNAGKAAQAAGHLVTEVLPPDAMRNRDIDYYISNLEPTEVETLPDVDWQMLSQTFFQALVCAVRAAAPDMLQRVSPALLRILREFWADIWNRRQISWDDIWDDLVTHTPPRPAPDSWPSLTPEQLRSATKCSRGSAPGLDGWRAEELSLFSDEMWQDAGCPPETVSTSITLLGFQFMGVTQRKAKDRELTRLTEAKEVLRKC</sequence>
<feature type="region of interest" description="Disordered" evidence="1">
    <location>
        <begin position="615"/>
        <end position="664"/>
    </location>
</feature>
<dbReference type="InterPro" id="IPR036691">
    <property type="entry name" value="Endo/exonu/phosph_ase_sf"/>
</dbReference>
<proteinExistence type="predicted"/>
<reference evidence="3" key="1">
    <citation type="submission" date="2022-10" db="EMBL/GenBank/DDBJ databases">
        <authorList>
            <person name="Chen Y."/>
            <person name="Dougan E. K."/>
            <person name="Chan C."/>
            <person name="Rhodes N."/>
            <person name="Thang M."/>
        </authorList>
    </citation>
    <scope>NUCLEOTIDE SEQUENCE</scope>
</reference>
<dbReference type="InterPro" id="IPR038765">
    <property type="entry name" value="Papain-like_cys_pep_sf"/>
</dbReference>
<feature type="compositionally biased region" description="Polar residues" evidence="1">
    <location>
        <begin position="559"/>
        <end position="570"/>
    </location>
</feature>
<feature type="compositionally biased region" description="Polar residues" evidence="1">
    <location>
        <begin position="1954"/>
        <end position="1965"/>
    </location>
</feature>
<feature type="region of interest" description="Disordered" evidence="1">
    <location>
        <begin position="2114"/>
        <end position="2139"/>
    </location>
</feature>
<comment type="caution">
    <text evidence="3">The sequence shown here is derived from an EMBL/GenBank/DDBJ whole genome shotgun (WGS) entry which is preliminary data.</text>
</comment>
<feature type="region of interest" description="Disordered" evidence="1">
    <location>
        <begin position="1911"/>
        <end position="1976"/>
    </location>
</feature>